<gene>
    <name evidence="1" type="ORF">HMPREF9138_00651</name>
</gene>
<dbReference type="AlphaFoldDB" id="G6AEX4"/>
<comment type="caution">
    <text evidence="1">The sequence shown here is derived from an EMBL/GenBank/DDBJ whole genome shotgun (WGS) entry which is preliminary data.</text>
</comment>
<dbReference type="HOGENOM" id="CLU_3390778_0_0_10"/>
<accession>G6AEX4</accession>
<name>G6AEX4_9BACT</name>
<protein>
    <submittedName>
        <fullName evidence="1">Uncharacterized protein</fullName>
    </submittedName>
</protein>
<evidence type="ECO:0000313" key="1">
    <source>
        <dbReference type="EMBL" id="EHG16821.1"/>
    </source>
</evidence>
<proteinExistence type="predicted"/>
<dbReference type="STRING" id="857291.HMPREF9138_00651"/>
<dbReference type="Proteomes" id="UP000004597">
    <property type="component" value="Unassembled WGS sequence"/>
</dbReference>
<keyword evidence="2" id="KW-1185">Reference proteome</keyword>
<sequence length="32" mass="3673">MKCLEDKDLYTNFAARKDTDLSRIDSIGIVIK</sequence>
<organism evidence="1 2">
    <name type="scientific">Prevotella histicola F0411</name>
    <dbReference type="NCBI Taxonomy" id="857291"/>
    <lineage>
        <taxon>Bacteria</taxon>
        <taxon>Pseudomonadati</taxon>
        <taxon>Bacteroidota</taxon>
        <taxon>Bacteroidia</taxon>
        <taxon>Bacteroidales</taxon>
        <taxon>Prevotellaceae</taxon>
        <taxon>Prevotella</taxon>
    </lineage>
</organism>
<reference evidence="1 2" key="1">
    <citation type="submission" date="2011-10" db="EMBL/GenBank/DDBJ databases">
        <title>The Genome Sequence of Prevotella histicola F0411.</title>
        <authorList>
            <consortium name="The Broad Institute Genome Sequencing Platform"/>
            <person name="Earl A."/>
            <person name="Ward D."/>
            <person name="Feldgarden M."/>
            <person name="Gevers D."/>
            <person name="Izard J."/>
            <person name="Ganesan A."/>
            <person name="Blanton J.M."/>
            <person name="Baranova O.V."/>
            <person name="Tanner A.C."/>
            <person name="Mathney J.M.J."/>
            <person name="Dewhirst F.E."/>
            <person name="Young S.K."/>
            <person name="Zeng Q."/>
            <person name="Gargeya S."/>
            <person name="Fitzgerald M."/>
            <person name="Haas B."/>
            <person name="Abouelleil A."/>
            <person name="Alvarado L."/>
            <person name="Arachchi H.M."/>
            <person name="Berlin A."/>
            <person name="Brown A."/>
            <person name="Chapman S.B."/>
            <person name="Chen Z."/>
            <person name="Dunbar C."/>
            <person name="Freedman E."/>
            <person name="Gearin G."/>
            <person name="Gellesch M."/>
            <person name="Goldberg J."/>
            <person name="Griggs A."/>
            <person name="Gujja S."/>
            <person name="Heiman D."/>
            <person name="Howarth C."/>
            <person name="Larson L."/>
            <person name="Lui A."/>
            <person name="MacDonald P.J.P."/>
            <person name="Montmayeur A."/>
            <person name="Murphy C."/>
            <person name="Neiman D."/>
            <person name="Pearson M."/>
            <person name="Priest M."/>
            <person name="Roberts A."/>
            <person name="Saif S."/>
            <person name="Shea T."/>
            <person name="Shenoy N."/>
            <person name="Sisk P."/>
            <person name="Stolte C."/>
            <person name="Sykes S."/>
            <person name="Wortman J."/>
            <person name="Nusbaum C."/>
            <person name="Birren B."/>
        </authorList>
    </citation>
    <scope>NUCLEOTIDE SEQUENCE [LARGE SCALE GENOMIC DNA]</scope>
    <source>
        <strain evidence="1 2">F0411</strain>
    </source>
</reference>
<evidence type="ECO:0000313" key="2">
    <source>
        <dbReference type="Proteomes" id="UP000004597"/>
    </source>
</evidence>
<dbReference type="EMBL" id="AFXP01000004">
    <property type="protein sequence ID" value="EHG16821.1"/>
    <property type="molecule type" value="Genomic_DNA"/>
</dbReference>